<name>A0A918KGN1_9GAMM</name>
<reference evidence="11" key="1">
    <citation type="journal article" date="2014" name="Int. J. Syst. Evol. Microbiol.">
        <title>Complete genome sequence of Corynebacterium casei LMG S-19264T (=DSM 44701T), isolated from a smear-ripened cheese.</title>
        <authorList>
            <consortium name="US DOE Joint Genome Institute (JGI-PGF)"/>
            <person name="Walter F."/>
            <person name="Albersmeier A."/>
            <person name="Kalinowski J."/>
            <person name="Ruckert C."/>
        </authorList>
    </citation>
    <scope>NUCLEOTIDE SEQUENCE</scope>
    <source>
        <strain evidence="11">KCTC 22169</strain>
    </source>
</reference>
<feature type="transmembrane region" description="Helical" evidence="9">
    <location>
        <begin position="109"/>
        <end position="127"/>
    </location>
</feature>
<feature type="transmembrane region" description="Helical" evidence="9">
    <location>
        <begin position="134"/>
        <end position="161"/>
    </location>
</feature>
<feature type="domain" description="ABC transmembrane type-2" evidence="10">
    <location>
        <begin position="27"/>
        <end position="247"/>
    </location>
</feature>
<proteinExistence type="inferred from homology"/>
<keyword evidence="12" id="KW-1185">Reference proteome</keyword>
<evidence type="ECO:0000256" key="3">
    <source>
        <dbReference type="ARBA" id="ARBA00022448"/>
    </source>
</evidence>
<feature type="transmembrane region" description="Helical" evidence="9">
    <location>
        <begin position="226"/>
        <end position="244"/>
    </location>
</feature>
<dbReference type="Pfam" id="PF01061">
    <property type="entry name" value="ABC2_membrane"/>
    <property type="match status" value="1"/>
</dbReference>
<feature type="transmembrane region" description="Helical" evidence="9">
    <location>
        <begin position="29"/>
        <end position="51"/>
    </location>
</feature>
<keyword evidence="3 9" id="KW-0813">Transport</keyword>
<dbReference type="RefSeq" id="WP_189610142.1">
    <property type="nucleotide sequence ID" value="NZ_BMXR01000007.1"/>
</dbReference>
<evidence type="ECO:0000259" key="10">
    <source>
        <dbReference type="PROSITE" id="PS51012"/>
    </source>
</evidence>
<dbReference type="PANTHER" id="PTHR30413">
    <property type="entry name" value="INNER MEMBRANE TRANSPORT PERMEASE"/>
    <property type="match status" value="1"/>
</dbReference>
<comment type="subcellular location">
    <subcellularLocation>
        <location evidence="1 9">Cell inner membrane</location>
        <topology evidence="1 9">Multi-pass membrane protein</topology>
    </subcellularLocation>
</comment>
<evidence type="ECO:0000256" key="7">
    <source>
        <dbReference type="ARBA" id="ARBA00022989"/>
    </source>
</evidence>
<keyword evidence="5" id="KW-0997">Cell inner membrane</keyword>
<keyword evidence="6 9" id="KW-0812">Transmembrane</keyword>
<keyword evidence="7 9" id="KW-1133">Transmembrane helix</keyword>
<dbReference type="PANTHER" id="PTHR30413:SF8">
    <property type="entry name" value="TRANSPORT PERMEASE PROTEIN"/>
    <property type="match status" value="1"/>
</dbReference>
<feature type="transmembrane region" description="Helical" evidence="9">
    <location>
        <begin position="167"/>
        <end position="186"/>
    </location>
</feature>
<accession>A0A918KGN1</accession>
<dbReference type="InterPro" id="IPR013525">
    <property type="entry name" value="ABC2_TM"/>
</dbReference>
<keyword evidence="8 9" id="KW-0472">Membrane</keyword>
<organism evidence="11 12">
    <name type="scientific">Saccharospirillum salsuginis</name>
    <dbReference type="NCBI Taxonomy" id="418750"/>
    <lineage>
        <taxon>Bacteria</taxon>
        <taxon>Pseudomonadati</taxon>
        <taxon>Pseudomonadota</taxon>
        <taxon>Gammaproteobacteria</taxon>
        <taxon>Oceanospirillales</taxon>
        <taxon>Saccharospirillaceae</taxon>
        <taxon>Saccharospirillum</taxon>
    </lineage>
</organism>
<evidence type="ECO:0000256" key="8">
    <source>
        <dbReference type="ARBA" id="ARBA00023136"/>
    </source>
</evidence>
<evidence type="ECO:0000313" key="12">
    <source>
        <dbReference type="Proteomes" id="UP000626148"/>
    </source>
</evidence>
<comment type="caution">
    <text evidence="9">Lacks conserved residue(s) required for the propagation of feature annotation.</text>
</comment>
<evidence type="ECO:0000256" key="9">
    <source>
        <dbReference type="RuleBase" id="RU361157"/>
    </source>
</evidence>
<dbReference type="InterPro" id="IPR047817">
    <property type="entry name" value="ABC2_TM_bact-type"/>
</dbReference>
<dbReference type="PROSITE" id="PS51012">
    <property type="entry name" value="ABC_TM2"/>
    <property type="match status" value="1"/>
</dbReference>
<comment type="caution">
    <text evidence="11">The sequence shown here is derived from an EMBL/GenBank/DDBJ whole genome shotgun (WGS) entry which is preliminary data.</text>
</comment>
<dbReference type="GO" id="GO:0140359">
    <property type="term" value="F:ABC-type transporter activity"/>
    <property type="evidence" value="ECO:0007669"/>
    <property type="project" value="InterPro"/>
</dbReference>
<dbReference type="GO" id="GO:0015920">
    <property type="term" value="P:lipopolysaccharide transport"/>
    <property type="evidence" value="ECO:0007669"/>
    <property type="project" value="TreeGrafter"/>
</dbReference>
<evidence type="ECO:0000313" key="11">
    <source>
        <dbReference type="EMBL" id="GGX60172.1"/>
    </source>
</evidence>
<comment type="similarity">
    <text evidence="2 9">Belongs to the ABC-2 integral membrane protein family.</text>
</comment>
<gene>
    <name evidence="11" type="primary">tagG</name>
    <name evidence="11" type="ORF">GCM10007392_30240</name>
</gene>
<dbReference type="AlphaFoldDB" id="A0A918KGN1"/>
<dbReference type="EMBL" id="BMXR01000007">
    <property type="protein sequence ID" value="GGX60172.1"/>
    <property type="molecule type" value="Genomic_DNA"/>
</dbReference>
<evidence type="ECO:0000256" key="5">
    <source>
        <dbReference type="ARBA" id="ARBA00022519"/>
    </source>
</evidence>
<evidence type="ECO:0000256" key="2">
    <source>
        <dbReference type="ARBA" id="ARBA00007783"/>
    </source>
</evidence>
<reference evidence="11" key="2">
    <citation type="submission" date="2020-09" db="EMBL/GenBank/DDBJ databases">
        <authorList>
            <person name="Sun Q."/>
            <person name="Kim S."/>
        </authorList>
    </citation>
    <scope>NUCLEOTIDE SEQUENCE</scope>
    <source>
        <strain evidence="11">KCTC 22169</strain>
    </source>
</reference>
<evidence type="ECO:0000256" key="1">
    <source>
        <dbReference type="ARBA" id="ARBA00004429"/>
    </source>
</evidence>
<dbReference type="GO" id="GO:0005886">
    <property type="term" value="C:plasma membrane"/>
    <property type="evidence" value="ECO:0007669"/>
    <property type="project" value="UniProtKB-SubCell"/>
</dbReference>
<keyword evidence="4 9" id="KW-1003">Cell membrane</keyword>
<evidence type="ECO:0000256" key="6">
    <source>
        <dbReference type="ARBA" id="ARBA00022692"/>
    </source>
</evidence>
<protein>
    <recommendedName>
        <fullName evidence="9">Transport permease protein</fullName>
    </recommendedName>
</protein>
<sequence length="258" mass="29645">MNSLQFISLVDTQARMALKAEASKLYLSYLWWVLEPILFVLVFYFVFEVLLNFGRENFLLFLMCGKIPFLWFSKSVNTGSNSIVQNKGLINQIDIPKTLFPYTSIQEALYKQWVVFLVLFAMVMFYGHWPSLSWLWLLPVILAEYLLILLCTLLGAYLVAFVGDFRMVIQMGTMFLMFSSGIFWDINSIGDGQLRELLMIYNPLAFLIDAYRQVLMENAMYDLQHLALLSAGLMAGILMVQIVYRVQSRTIAAKVVAG</sequence>
<evidence type="ECO:0000256" key="4">
    <source>
        <dbReference type="ARBA" id="ARBA00022475"/>
    </source>
</evidence>
<dbReference type="Proteomes" id="UP000626148">
    <property type="component" value="Unassembled WGS sequence"/>
</dbReference>